<evidence type="ECO:0000313" key="7">
    <source>
        <dbReference type="Proteomes" id="UP000249518"/>
    </source>
</evidence>
<dbReference type="SUPFAM" id="SSF46894">
    <property type="entry name" value="C-terminal effector domain of the bipartite response regulators"/>
    <property type="match status" value="1"/>
</dbReference>
<evidence type="ECO:0000256" key="3">
    <source>
        <dbReference type="PROSITE-ProRule" id="PRU00169"/>
    </source>
</evidence>
<dbReference type="InterPro" id="IPR016032">
    <property type="entry name" value="Sig_transdc_resp-reg_C-effctor"/>
</dbReference>
<dbReference type="Pfam" id="PF00072">
    <property type="entry name" value="Response_reg"/>
    <property type="match status" value="1"/>
</dbReference>
<dbReference type="PANTHER" id="PTHR43214">
    <property type="entry name" value="TWO-COMPONENT RESPONSE REGULATOR"/>
    <property type="match status" value="1"/>
</dbReference>
<evidence type="ECO:0000256" key="2">
    <source>
        <dbReference type="ARBA" id="ARBA00023125"/>
    </source>
</evidence>
<dbReference type="InterPro" id="IPR039420">
    <property type="entry name" value="WalR-like"/>
</dbReference>
<dbReference type="SUPFAM" id="SSF52172">
    <property type="entry name" value="CheY-like"/>
    <property type="match status" value="1"/>
</dbReference>
<dbReference type="OrthoDB" id="9797341at2"/>
<keyword evidence="1 3" id="KW-0597">Phosphoprotein</keyword>
<feature type="domain" description="HTH luxR-type" evidence="4">
    <location>
        <begin position="144"/>
        <end position="208"/>
    </location>
</feature>
<dbReference type="GO" id="GO:0006355">
    <property type="term" value="P:regulation of DNA-templated transcription"/>
    <property type="evidence" value="ECO:0007669"/>
    <property type="project" value="InterPro"/>
</dbReference>
<dbReference type="PROSITE" id="PS00622">
    <property type="entry name" value="HTH_LUXR_1"/>
    <property type="match status" value="1"/>
</dbReference>
<dbReference type="SMART" id="SM00421">
    <property type="entry name" value="HTH_LUXR"/>
    <property type="match status" value="1"/>
</dbReference>
<dbReference type="PROSITE" id="PS50043">
    <property type="entry name" value="HTH_LUXR_2"/>
    <property type="match status" value="1"/>
</dbReference>
<dbReference type="InterPro" id="IPR000792">
    <property type="entry name" value="Tscrpt_reg_LuxR_C"/>
</dbReference>
<name>A0A328WW92_9FLAO</name>
<evidence type="ECO:0000256" key="1">
    <source>
        <dbReference type="ARBA" id="ARBA00022553"/>
    </source>
</evidence>
<dbReference type="Proteomes" id="UP000249518">
    <property type="component" value="Unassembled WGS sequence"/>
</dbReference>
<evidence type="ECO:0000313" key="6">
    <source>
        <dbReference type="EMBL" id="RAR50443.1"/>
    </source>
</evidence>
<evidence type="ECO:0000259" key="4">
    <source>
        <dbReference type="PROSITE" id="PS50043"/>
    </source>
</evidence>
<keyword evidence="2" id="KW-0238">DNA-binding</keyword>
<dbReference type="InterPro" id="IPR011006">
    <property type="entry name" value="CheY-like_superfamily"/>
</dbReference>
<gene>
    <name evidence="6" type="ORF">B0I10_102247</name>
</gene>
<protein>
    <submittedName>
        <fullName evidence="6">LuxR family two component transcriptional regulator</fullName>
    </submittedName>
</protein>
<sequence>MKKRIGIVEDDRDLREALGMMIQFTDQYELAGSFENAELALKELPALDVDAVLMDINLPGESGICCVNKLKTSCPLVFVLMCTSYEDDDKIFQSLEAGASGYILKTEGPAKIIGALDELFEGGSPMSSSIARKVVASFSKMESQNKLTEILTTRENEILNLLAKGQMNKEVANQLEISNGTVRKHIQNIYEKLHVNTRVEAVNLYLKR</sequence>
<dbReference type="SMART" id="SM00448">
    <property type="entry name" value="REC"/>
    <property type="match status" value="1"/>
</dbReference>
<dbReference type="RefSeq" id="WP_112084990.1">
    <property type="nucleotide sequence ID" value="NZ_QLSV01000002.1"/>
</dbReference>
<organism evidence="6 7">
    <name type="scientific">Flavobacterium lacus</name>
    <dbReference type="NCBI Taxonomy" id="1353778"/>
    <lineage>
        <taxon>Bacteria</taxon>
        <taxon>Pseudomonadati</taxon>
        <taxon>Bacteroidota</taxon>
        <taxon>Flavobacteriia</taxon>
        <taxon>Flavobacteriales</taxon>
        <taxon>Flavobacteriaceae</taxon>
        <taxon>Flavobacterium</taxon>
    </lineage>
</organism>
<dbReference type="GO" id="GO:0000160">
    <property type="term" value="P:phosphorelay signal transduction system"/>
    <property type="evidence" value="ECO:0007669"/>
    <property type="project" value="InterPro"/>
</dbReference>
<dbReference type="Gene3D" id="3.40.50.2300">
    <property type="match status" value="1"/>
</dbReference>
<dbReference type="AlphaFoldDB" id="A0A328WW92"/>
<accession>A0A328WW92</accession>
<feature type="modified residue" description="4-aspartylphosphate" evidence="3">
    <location>
        <position position="55"/>
    </location>
</feature>
<dbReference type="PRINTS" id="PR00038">
    <property type="entry name" value="HTHLUXR"/>
</dbReference>
<dbReference type="CDD" id="cd17535">
    <property type="entry name" value="REC_NarL-like"/>
    <property type="match status" value="1"/>
</dbReference>
<evidence type="ECO:0000259" key="5">
    <source>
        <dbReference type="PROSITE" id="PS50110"/>
    </source>
</evidence>
<dbReference type="InterPro" id="IPR001789">
    <property type="entry name" value="Sig_transdc_resp-reg_receiver"/>
</dbReference>
<proteinExistence type="predicted"/>
<feature type="domain" description="Response regulatory" evidence="5">
    <location>
        <begin position="4"/>
        <end position="120"/>
    </location>
</feature>
<dbReference type="Pfam" id="PF00196">
    <property type="entry name" value="GerE"/>
    <property type="match status" value="1"/>
</dbReference>
<dbReference type="GO" id="GO:0003677">
    <property type="term" value="F:DNA binding"/>
    <property type="evidence" value="ECO:0007669"/>
    <property type="project" value="UniProtKB-KW"/>
</dbReference>
<dbReference type="CDD" id="cd06170">
    <property type="entry name" value="LuxR_C_like"/>
    <property type="match status" value="1"/>
</dbReference>
<dbReference type="PROSITE" id="PS50110">
    <property type="entry name" value="RESPONSE_REGULATORY"/>
    <property type="match status" value="1"/>
</dbReference>
<keyword evidence="7" id="KW-1185">Reference proteome</keyword>
<dbReference type="InterPro" id="IPR058245">
    <property type="entry name" value="NreC/VraR/RcsB-like_REC"/>
</dbReference>
<dbReference type="EMBL" id="QLSV01000002">
    <property type="protein sequence ID" value="RAR50443.1"/>
    <property type="molecule type" value="Genomic_DNA"/>
</dbReference>
<reference evidence="6 7" key="1">
    <citation type="submission" date="2018-06" db="EMBL/GenBank/DDBJ databases">
        <title>Genomic Encyclopedia of Type Strains, Phase III (KMG-III): the genomes of soil and plant-associated and newly described type strains.</title>
        <authorList>
            <person name="Whitman W."/>
        </authorList>
    </citation>
    <scope>NUCLEOTIDE SEQUENCE [LARGE SCALE GENOMIC DNA]</scope>
    <source>
        <strain evidence="6 7">CGMCC 1.12504</strain>
    </source>
</reference>
<comment type="caution">
    <text evidence="6">The sequence shown here is derived from an EMBL/GenBank/DDBJ whole genome shotgun (WGS) entry which is preliminary data.</text>
</comment>